<protein>
    <recommendedName>
        <fullName evidence="9">GDSL esterase/lipase</fullName>
    </recommendedName>
</protein>
<feature type="chain" id="PRO_5041891683" description="GDSL esterase/lipase" evidence="5">
    <location>
        <begin position="24"/>
        <end position="383"/>
    </location>
</feature>
<comment type="similarity">
    <text evidence="1">Belongs to the 'GDSL' lipolytic enzyme family.</text>
</comment>
<dbReference type="Gene3D" id="3.40.50.1110">
    <property type="entry name" value="SGNH hydrolase"/>
    <property type="match status" value="1"/>
</dbReference>
<accession>A0AA88EAN6</accession>
<feature type="signal peptide" evidence="5">
    <location>
        <begin position="1"/>
        <end position="23"/>
    </location>
</feature>
<keyword evidence="3" id="KW-0443">Lipid metabolism</keyword>
<dbReference type="Pfam" id="PF00657">
    <property type="entry name" value="Lipase_GDSL"/>
    <property type="match status" value="1"/>
</dbReference>
<dbReference type="InterPro" id="IPR051058">
    <property type="entry name" value="GDSL_Est/Lipase"/>
</dbReference>
<evidence type="ECO:0000256" key="2">
    <source>
        <dbReference type="ARBA" id="ARBA00022801"/>
    </source>
</evidence>
<dbReference type="CDD" id="cd01837">
    <property type="entry name" value="SGNH_plant_lipase_like"/>
    <property type="match status" value="1"/>
</dbReference>
<evidence type="ECO:0000256" key="3">
    <source>
        <dbReference type="ARBA" id="ARBA00022963"/>
    </source>
</evidence>
<evidence type="ECO:0000256" key="4">
    <source>
        <dbReference type="SAM" id="MobiDB-lite"/>
    </source>
</evidence>
<evidence type="ECO:0000256" key="1">
    <source>
        <dbReference type="ARBA" id="ARBA00008668"/>
    </source>
</evidence>
<dbReference type="InterPro" id="IPR035669">
    <property type="entry name" value="SGNH_plant_lipase-like"/>
</dbReference>
<evidence type="ECO:0008006" key="9">
    <source>
        <dbReference type="Google" id="ProtNLM"/>
    </source>
</evidence>
<dbReference type="Proteomes" id="UP001187192">
    <property type="component" value="Unassembled WGS sequence"/>
</dbReference>
<keyword evidence="5" id="KW-0732">Signal</keyword>
<dbReference type="InterPro" id="IPR036514">
    <property type="entry name" value="SGNH_hydro_sf"/>
</dbReference>
<name>A0AA88EAN6_FICCA</name>
<feature type="compositionally biased region" description="Low complexity" evidence="4">
    <location>
        <begin position="36"/>
        <end position="52"/>
    </location>
</feature>
<sequence length="383" mass="42984">MEVSLFVFLITILIFSTFPQPEALRNPQDPVSSMGPAILPSSSSTASPNPAARSVLQTPLAPALFVIGDSSVDCGTNNFLGTLARADRLPYGRDFDTQQPTGRFSNGRIPVDYLALRLGLPFVPSYLGQSGRVEDMIHGVNYASAGAGIIFTSGSELKFTRSMGEQAAADLISSSVFYISIGINDYIHYYLRNVSDVRNLYLPWTFNQFLASLLRQQIKNLYNLNARQMVVMGLPPIGCAPHYLWQYKSTDGECIEEINNMIVELNFGMRYMIEELSRKLRYSSIIFCDVFESSMDILNNHERYGFNVTSEACCGLGKYKGWIMCLAPDMACRNASNHIWWDQFHPTDAVNTILADNIWNSLHTKMCYPKSLKDVLAKRRRPN</sequence>
<proteinExistence type="inferred from homology"/>
<evidence type="ECO:0000313" key="8">
    <source>
        <dbReference type="Proteomes" id="UP001187192"/>
    </source>
</evidence>
<feature type="non-terminal residue" evidence="7">
    <location>
        <position position="383"/>
    </location>
</feature>
<organism evidence="7 8">
    <name type="scientific">Ficus carica</name>
    <name type="common">Common fig</name>
    <dbReference type="NCBI Taxonomy" id="3494"/>
    <lineage>
        <taxon>Eukaryota</taxon>
        <taxon>Viridiplantae</taxon>
        <taxon>Streptophyta</taxon>
        <taxon>Embryophyta</taxon>
        <taxon>Tracheophyta</taxon>
        <taxon>Spermatophyta</taxon>
        <taxon>Magnoliopsida</taxon>
        <taxon>eudicotyledons</taxon>
        <taxon>Gunneridae</taxon>
        <taxon>Pentapetalae</taxon>
        <taxon>rosids</taxon>
        <taxon>fabids</taxon>
        <taxon>Rosales</taxon>
        <taxon>Moraceae</taxon>
        <taxon>Ficeae</taxon>
        <taxon>Ficus</taxon>
    </lineage>
</organism>
<dbReference type="InterPro" id="IPR001087">
    <property type="entry name" value="GDSL"/>
</dbReference>
<evidence type="ECO:0000313" key="6">
    <source>
        <dbReference type="EMBL" id="GMN70821.1"/>
    </source>
</evidence>
<reference evidence="7" key="1">
    <citation type="submission" date="2023-07" db="EMBL/GenBank/DDBJ databases">
        <title>draft genome sequence of fig (Ficus carica).</title>
        <authorList>
            <person name="Takahashi T."/>
            <person name="Nishimura K."/>
        </authorList>
    </citation>
    <scope>NUCLEOTIDE SEQUENCE</scope>
</reference>
<evidence type="ECO:0000313" key="7">
    <source>
        <dbReference type="EMBL" id="GMN70823.1"/>
    </source>
</evidence>
<gene>
    <name evidence="6" type="ORF">TIFTF001_055087</name>
    <name evidence="7" type="ORF">TIFTF001_055088</name>
</gene>
<comment type="caution">
    <text evidence="7">The sequence shown here is derived from an EMBL/GenBank/DDBJ whole genome shotgun (WGS) entry which is preliminary data.</text>
</comment>
<keyword evidence="8" id="KW-1185">Reference proteome</keyword>
<dbReference type="GO" id="GO:0016788">
    <property type="term" value="F:hydrolase activity, acting on ester bonds"/>
    <property type="evidence" value="ECO:0007669"/>
    <property type="project" value="InterPro"/>
</dbReference>
<dbReference type="AlphaFoldDB" id="A0AA88EAN6"/>
<evidence type="ECO:0000256" key="5">
    <source>
        <dbReference type="SAM" id="SignalP"/>
    </source>
</evidence>
<keyword evidence="3" id="KW-0442">Lipid degradation</keyword>
<dbReference type="GO" id="GO:0016042">
    <property type="term" value="P:lipid catabolic process"/>
    <property type="evidence" value="ECO:0007669"/>
    <property type="project" value="UniProtKB-KW"/>
</dbReference>
<dbReference type="PANTHER" id="PTHR45648">
    <property type="entry name" value="GDSL LIPASE/ACYLHYDROLASE FAMILY PROTEIN (AFU_ORTHOLOGUE AFUA_4G14700)"/>
    <property type="match status" value="1"/>
</dbReference>
<dbReference type="PANTHER" id="PTHR45648:SF13">
    <property type="entry name" value="OS02G0290900 PROTEIN"/>
    <property type="match status" value="1"/>
</dbReference>
<feature type="region of interest" description="Disordered" evidence="4">
    <location>
        <begin position="25"/>
        <end position="52"/>
    </location>
</feature>
<dbReference type="SUPFAM" id="SSF52266">
    <property type="entry name" value="SGNH hydrolase"/>
    <property type="match status" value="1"/>
</dbReference>
<dbReference type="EMBL" id="BTGU01016299">
    <property type="protein sequence ID" value="GMN70821.1"/>
    <property type="molecule type" value="Genomic_DNA"/>
</dbReference>
<dbReference type="EMBL" id="BTGU01016300">
    <property type="protein sequence ID" value="GMN70823.1"/>
    <property type="molecule type" value="Genomic_DNA"/>
</dbReference>
<keyword evidence="2" id="KW-0378">Hydrolase</keyword>